<sequence length="48" mass="5508">MTDELVGKNLYFIFQGSAPTQKVLDMGDYTMSRYVGLYEMDYQGMVNS</sequence>
<gene>
    <name evidence="1" type="ORF">ABID28_001331</name>
</gene>
<dbReference type="RefSeq" id="WP_354369217.1">
    <property type="nucleotide sequence ID" value="NZ_JBEPLN010000022.1"/>
</dbReference>
<accession>A0ABV2JFY1</accession>
<dbReference type="EMBL" id="JBEPLN010000022">
    <property type="protein sequence ID" value="MET3634672.1"/>
    <property type="molecule type" value="Genomic_DNA"/>
</dbReference>
<keyword evidence="2" id="KW-1185">Reference proteome</keyword>
<protein>
    <submittedName>
        <fullName evidence="1">Uncharacterized protein</fullName>
    </submittedName>
</protein>
<evidence type="ECO:0000313" key="2">
    <source>
        <dbReference type="Proteomes" id="UP001549037"/>
    </source>
</evidence>
<reference evidence="1 2" key="1">
    <citation type="submission" date="2024-06" db="EMBL/GenBank/DDBJ databases">
        <title>Genomic Encyclopedia of Type Strains, Phase IV (KMG-IV): sequencing the most valuable type-strain genomes for metagenomic binning, comparative biology and taxonomic classification.</title>
        <authorList>
            <person name="Goeker M."/>
        </authorList>
    </citation>
    <scope>NUCLEOTIDE SEQUENCE [LARGE SCALE GENOMIC DNA]</scope>
    <source>
        <strain evidence="1 2">DSM 28302</strain>
    </source>
</reference>
<dbReference type="Proteomes" id="UP001549037">
    <property type="component" value="Unassembled WGS sequence"/>
</dbReference>
<proteinExistence type="predicted"/>
<organism evidence="1 2">
    <name type="scientific">Streptococcus porcorum</name>
    <dbReference type="NCBI Taxonomy" id="701526"/>
    <lineage>
        <taxon>Bacteria</taxon>
        <taxon>Bacillati</taxon>
        <taxon>Bacillota</taxon>
        <taxon>Bacilli</taxon>
        <taxon>Lactobacillales</taxon>
        <taxon>Streptococcaceae</taxon>
        <taxon>Streptococcus</taxon>
    </lineage>
</organism>
<comment type="caution">
    <text evidence="1">The sequence shown here is derived from an EMBL/GenBank/DDBJ whole genome shotgun (WGS) entry which is preliminary data.</text>
</comment>
<name>A0ABV2JFY1_9STRE</name>
<evidence type="ECO:0000313" key="1">
    <source>
        <dbReference type="EMBL" id="MET3634672.1"/>
    </source>
</evidence>